<proteinExistence type="predicted"/>
<accession>A0A6L6Q7I7</accession>
<dbReference type="Proteomes" id="UP000484015">
    <property type="component" value="Unassembled WGS sequence"/>
</dbReference>
<name>A0A6L6Q7I7_9BURK</name>
<dbReference type="OrthoDB" id="283154at2"/>
<dbReference type="InterPro" id="IPR032710">
    <property type="entry name" value="NTF2-like_dom_sf"/>
</dbReference>
<dbReference type="PANTHER" id="PTHR41252">
    <property type="entry name" value="BLR2505 PROTEIN"/>
    <property type="match status" value="1"/>
</dbReference>
<dbReference type="Pfam" id="PF12680">
    <property type="entry name" value="SnoaL_2"/>
    <property type="match status" value="1"/>
</dbReference>
<keyword evidence="3" id="KW-1185">Reference proteome</keyword>
<evidence type="ECO:0000259" key="1">
    <source>
        <dbReference type="Pfam" id="PF12680"/>
    </source>
</evidence>
<reference evidence="2 3" key="1">
    <citation type="submission" date="2019-11" db="EMBL/GenBank/DDBJ databases">
        <title>Type strains purchased from KCTC, JCM and DSMZ.</title>
        <authorList>
            <person name="Lu H."/>
        </authorList>
    </citation>
    <scope>NUCLEOTIDE SEQUENCE [LARGE SCALE GENOMIC DNA]</scope>
    <source>
        <strain evidence="2 3">KCTC 42409</strain>
    </source>
</reference>
<dbReference type="Gene3D" id="3.10.450.50">
    <property type="match status" value="1"/>
</dbReference>
<evidence type="ECO:0000313" key="2">
    <source>
        <dbReference type="EMBL" id="MTW05132.1"/>
    </source>
</evidence>
<dbReference type="PANTHER" id="PTHR41252:SF1">
    <property type="entry name" value="BLR2505 PROTEIN"/>
    <property type="match status" value="1"/>
</dbReference>
<evidence type="ECO:0000313" key="3">
    <source>
        <dbReference type="Proteomes" id="UP000484015"/>
    </source>
</evidence>
<dbReference type="AlphaFoldDB" id="A0A6L6Q7I7"/>
<gene>
    <name evidence="2" type="ORF">GM668_23945</name>
</gene>
<dbReference type="EMBL" id="WNLA01000020">
    <property type="protein sequence ID" value="MTW05132.1"/>
    <property type="molecule type" value="Genomic_DNA"/>
</dbReference>
<comment type="caution">
    <text evidence="2">The sequence shown here is derived from an EMBL/GenBank/DDBJ whole genome shotgun (WGS) entry which is preliminary data.</text>
</comment>
<feature type="domain" description="SnoaL-like" evidence="1">
    <location>
        <begin position="10"/>
        <end position="117"/>
    </location>
</feature>
<dbReference type="InterPro" id="IPR037401">
    <property type="entry name" value="SnoaL-like"/>
</dbReference>
<dbReference type="RefSeq" id="WP_155441479.1">
    <property type="nucleotide sequence ID" value="NZ_WNLA01000020.1"/>
</dbReference>
<dbReference type="SUPFAM" id="SSF54427">
    <property type="entry name" value="NTF2-like"/>
    <property type="match status" value="1"/>
</dbReference>
<sequence>MDVQANVNVVKQCYDAFQKGDIASLKSYFDEDISWELPAVPGVDFTGRRHGSARVMEFFEKMGAAQEVNVFEPMEFIAQGSRVVVLGHYAFTVRATGKQFASDWAHIFTVRDGKVTALREFFDTHVAEAAYR</sequence>
<organism evidence="2 3">
    <name type="scientific">Pseudoduganella ginsengisoli</name>
    <dbReference type="NCBI Taxonomy" id="1462440"/>
    <lineage>
        <taxon>Bacteria</taxon>
        <taxon>Pseudomonadati</taxon>
        <taxon>Pseudomonadota</taxon>
        <taxon>Betaproteobacteria</taxon>
        <taxon>Burkholderiales</taxon>
        <taxon>Oxalobacteraceae</taxon>
        <taxon>Telluria group</taxon>
        <taxon>Pseudoduganella</taxon>
    </lineage>
</organism>
<protein>
    <submittedName>
        <fullName evidence="2">DUF4440 domain-containing protein</fullName>
    </submittedName>
</protein>